<evidence type="ECO:0000256" key="1">
    <source>
        <dbReference type="ARBA" id="ARBA00006485"/>
    </source>
</evidence>
<dbReference type="eggNOG" id="KOG0600">
    <property type="taxonomic scope" value="Eukaryota"/>
</dbReference>
<evidence type="ECO:0000256" key="8">
    <source>
        <dbReference type="SAM" id="MobiDB-lite"/>
    </source>
</evidence>
<dbReference type="GO" id="GO:0008353">
    <property type="term" value="F:RNA polymerase II CTD heptapeptide repeat kinase activity"/>
    <property type="evidence" value="ECO:0000318"/>
    <property type="project" value="GO_Central"/>
</dbReference>
<dbReference type="Pfam" id="PF00069">
    <property type="entry name" value="Pkinase"/>
    <property type="match status" value="1"/>
</dbReference>
<dbReference type="EMBL" id="KK198763">
    <property type="protein sequence ID" value="KCW47225.1"/>
    <property type="molecule type" value="Genomic_DNA"/>
</dbReference>
<feature type="region of interest" description="Disordered" evidence="8">
    <location>
        <begin position="1"/>
        <end position="45"/>
    </location>
</feature>
<dbReference type="FunFam" id="3.30.200.20:FF:000021">
    <property type="entry name" value="probable serine/threonine-protein kinase At1g54610"/>
    <property type="match status" value="1"/>
</dbReference>
<dbReference type="PANTHER" id="PTHR24056:SF380">
    <property type="entry name" value="PROTEIN KINASE DOMAIN-CONTAINING PROTEIN"/>
    <property type="match status" value="1"/>
</dbReference>
<feature type="binding site" evidence="7">
    <location>
        <position position="168"/>
    </location>
    <ligand>
        <name>ATP</name>
        <dbReference type="ChEBI" id="CHEBI:30616"/>
    </ligand>
</feature>
<evidence type="ECO:0000256" key="4">
    <source>
        <dbReference type="ARBA" id="ARBA00022741"/>
    </source>
</evidence>
<feature type="compositionally biased region" description="Basic and acidic residues" evidence="8">
    <location>
        <begin position="622"/>
        <end position="632"/>
    </location>
</feature>
<dbReference type="SUPFAM" id="SSF56112">
    <property type="entry name" value="Protein kinase-like (PK-like)"/>
    <property type="match status" value="1"/>
</dbReference>
<accession>A0A059A1K7</accession>
<evidence type="ECO:0000256" key="6">
    <source>
        <dbReference type="ARBA" id="ARBA00022840"/>
    </source>
</evidence>
<dbReference type="FunFam" id="1.10.510.10:FF:000043">
    <property type="entry name" value="probable serine/threonine-protein kinase At1g54610"/>
    <property type="match status" value="1"/>
</dbReference>
<gene>
    <name evidence="10" type="ORF">EUGRSUZ_K01034</name>
</gene>
<sequence>MGCMYSKSSAVDDSRESPKDRVSSSRRLSEVKTSRLDSSRRENGFRARDKVGDVSVMLIDKKVNGSARFCDDQIEKKSDRLQKQRRERAEAAAAADHPGAGRVPKAVEGEQVAAGWPVWLSAVAGEAIKGWLPRRADTFEKLDKIGQGTYSSVYKARDVTNNKIVALKRVRFDNLDTESVKFMAREIHILRMLDHPNVIKLEGLITSRMSCSLYLVFEYMEHDLTGLASRPDVKFSEPQIKCYMKQLLSGLDHCHKHGVLHRDIKGSNLLIDNNGILKIADFGLASVFDPHQTAPLTSRVVTLWYRPPELLLGASRYGVEVDLWSTGCILGELYTGKPILPGKTEVEQLHKIFKLCGSPSDDYWRRLHLPHAAVFKPPQPYRRCVAEIFKELPPVALGLLETLISVDPSQRGTAAFALRSEFFTASPLPCDPSSLPKYPPSKEIDMKLREEEARRRGAAGGKNELEKRGTKDSRTNSAYYPNAGQLQVKQCHSNANGRSEIFGPYQEKTVSGFLVAPPKQARVSKETRKDYAEQPDRASFSGPLVPGPGFSKAGKELGHSITVSRNTNLSTLSSLVTSRTGDNKQKSGPLVSESANQASRYSGPIREMEPARKQDRRSHVRTNIDYRSREDGNSSTKEPALYGRGSAGNKIYVSGPLLVSSNNVDQMLKEHDRRIQEHARRARFDKARVGNNHPQAAVDSKLVSVHDAG</sequence>
<dbReference type="InterPro" id="IPR008271">
    <property type="entry name" value="Ser/Thr_kinase_AS"/>
</dbReference>
<feature type="compositionally biased region" description="Basic and acidic residues" evidence="8">
    <location>
        <begin position="463"/>
        <end position="474"/>
    </location>
</feature>
<dbReference type="InParanoid" id="A0A059A1K7"/>
<feature type="region of interest" description="Disordered" evidence="8">
    <location>
        <begin position="75"/>
        <end position="102"/>
    </location>
</feature>
<keyword evidence="4 7" id="KW-0547">Nucleotide-binding</keyword>
<dbReference type="PROSITE" id="PS00108">
    <property type="entry name" value="PROTEIN_KINASE_ST"/>
    <property type="match status" value="1"/>
</dbReference>
<feature type="compositionally biased region" description="Basic and acidic residues" evidence="8">
    <location>
        <begin position="523"/>
        <end position="536"/>
    </location>
</feature>
<dbReference type="GO" id="GO:0005634">
    <property type="term" value="C:nucleus"/>
    <property type="evidence" value="ECO:0000318"/>
    <property type="project" value="GO_Central"/>
</dbReference>
<dbReference type="CDD" id="cd07840">
    <property type="entry name" value="STKc_CDK9_like"/>
    <property type="match status" value="1"/>
</dbReference>
<dbReference type="InterPro" id="IPR017441">
    <property type="entry name" value="Protein_kinase_ATP_BS"/>
</dbReference>
<dbReference type="OrthoDB" id="28397at2759"/>
<organism evidence="10">
    <name type="scientific">Eucalyptus grandis</name>
    <name type="common">Flooded gum</name>
    <dbReference type="NCBI Taxonomy" id="71139"/>
    <lineage>
        <taxon>Eukaryota</taxon>
        <taxon>Viridiplantae</taxon>
        <taxon>Streptophyta</taxon>
        <taxon>Embryophyta</taxon>
        <taxon>Tracheophyta</taxon>
        <taxon>Spermatophyta</taxon>
        <taxon>Magnoliopsida</taxon>
        <taxon>eudicotyledons</taxon>
        <taxon>Gunneridae</taxon>
        <taxon>Pentapetalae</taxon>
        <taxon>rosids</taxon>
        <taxon>malvids</taxon>
        <taxon>Myrtales</taxon>
        <taxon>Myrtaceae</taxon>
        <taxon>Myrtoideae</taxon>
        <taxon>Eucalypteae</taxon>
        <taxon>Eucalyptus</taxon>
    </lineage>
</organism>
<proteinExistence type="inferred from homology"/>
<dbReference type="Gramene" id="KCW47225">
    <property type="protein sequence ID" value="KCW47225"/>
    <property type="gene ID" value="EUGRSUZ_K01034"/>
</dbReference>
<dbReference type="SMART" id="SM00220">
    <property type="entry name" value="S_TKc"/>
    <property type="match status" value="1"/>
</dbReference>
<dbReference type="PROSITE" id="PS50011">
    <property type="entry name" value="PROTEIN_KINASE_DOM"/>
    <property type="match status" value="1"/>
</dbReference>
<evidence type="ECO:0000259" key="9">
    <source>
        <dbReference type="PROSITE" id="PS50011"/>
    </source>
</evidence>
<feature type="region of interest" description="Disordered" evidence="8">
    <location>
        <begin position="684"/>
        <end position="709"/>
    </location>
</feature>
<dbReference type="PROSITE" id="PS00107">
    <property type="entry name" value="PROTEIN_KINASE_ATP"/>
    <property type="match status" value="1"/>
</dbReference>
<reference evidence="10" key="1">
    <citation type="submission" date="2013-07" db="EMBL/GenBank/DDBJ databases">
        <title>The genome of Eucalyptus grandis.</title>
        <authorList>
            <person name="Schmutz J."/>
            <person name="Hayes R."/>
            <person name="Myburg A."/>
            <person name="Tuskan G."/>
            <person name="Grattapaglia D."/>
            <person name="Rokhsar D.S."/>
        </authorList>
    </citation>
    <scope>NUCLEOTIDE SEQUENCE</scope>
    <source>
        <tissue evidence="10">Leaf extractions</tissue>
    </source>
</reference>
<dbReference type="GO" id="GO:0032968">
    <property type="term" value="P:positive regulation of transcription elongation by RNA polymerase II"/>
    <property type="evidence" value="ECO:0000318"/>
    <property type="project" value="GO_Central"/>
</dbReference>
<dbReference type="Gene3D" id="3.30.200.20">
    <property type="entry name" value="Phosphorylase Kinase, domain 1"/>
    <property type="match status" value="1"/>
</dbReference>
<keyword evidence="5" id="KW-0418">Kinase</keyword>
<keyword evidence="3" id="KW-0808">Transferase</keyword>
<dbReference type="GO" id="GO:0000307">
    <property type="term" value="C:cyclin-dependent protein kinase holoenzyme complex"/>
    <property type="evidence" value="ECO:0000318"/>
    <property type="project" value="GO_Central"/>
</dbReference>
<keyword evidence="6 7" id="KW-0067">ATP-binding</keyword>
<dbReference type="InterPro" id="IPR050108">
    <property type="entry name" value="CDK"/>
</dbReference>
<feature type="compositionally biased region" description="Basic and acidic residues" evidence="8">
    <location>
        <begin position="10"/>
        <end position="45"/>
    </location>
</feature>
<feature type="compositionally biased region" description="Basic and acidic residues" evidence="8">
    <location>
        <begin position="75"/>
        <end position="90"/>
    </location>
</feature>
<dbReference type="AlphaFoldDB" id="A0A059A1K7"/>
<dbReference type="InterPro" id="IPR011009">
    <property type="entry name" value="Kinase-like_dom_sf"/>
</dbReference>
<dbReference type="Gene3D" id="1.10.510.10">
    <property type="entry name" value="Transferase(Phosphotransferase) domain 1"/>
    <property type="match status" value="1"/>
</dbReference>
<feature type="region of interest" description="Disordered" evidence="8">
    <location>
        <begin position="576"/>
        <end position="646"/>
    </location>
</feature>
<evidence type="ECO:0000256" key="2">
    <source>
        <dbReference type="ARBA" id="ARBA00022527"/>
    </source>
</evidence>
<evidence type="ECO:0000256" key="3">
    <source>
        <dbReference type="ARBA" id="ARBA00022679"/>
    </source>
</evidence>
<dbReference type="InterPro" id="IPR000719">
    <property type="entry name" value="Prot_kinase_dom"/>
</dbReference>
<dbReference type="GO" id="GO:0005524">
    <property type="term" value="F:ATP binding"/>
    <property type="evidence" value="ECO:0007669"/>
    <property type="project" value="UniProtKB-UniRule"/>
</dbReference>
<feature type="region of interest" description="Disordered" evidence="8">
    <location>
        <begin position="516"/>
        <end position="553"/>
    </location>
</feature>
<evidence type="ECO:0000313" key="10">
    <source>
        <dbReference type="EMBL" id="KCW47225.1"/>
    </source>
</evidence>
<feature type="compositionally biased region" description="Polar residues" evidence="8">
    <location>
        <begin position="475"/>
        <end position="484"/>
    </location>
</feature>
<evidence type="ECO:0000256" key="7">
    <source>
        <dbReference type="PROSITE-ProRule" id="PRU10141"/>
    </source>
</evidence>
<feature type="region of interest" description="Disordered" evidence="8">
    <location>
        <begin position="452"/>
        <end position="484"/>
    </location>
</feature>
<dbReference type="PANTHER" id="PTHR24056">
    <property type="entry name" value="CELL DIVISION PROTEIN KINASE"/>
    <property type="match status" value="1"/>
</dbReference>
<dbReference type="STRING" id="71139.A0A059A1K7"/>
<evidence type="ECO:0000256" key="5">
    <source>
        <dbReference type="ARBA" id="ARBA00022777"/>
    </source>
</evidence>
<keyword evidence="2" id="KW-0723">Serine/threonine-protein kinase</keyword>
<name>A0A059A1K7_EUCGR</name>
<protein>
    <recommendedName>
        <fullName evidence="9">Protein kinase domain-containing protein</fullName>
    </recommendedName>
</protein>
<dbReference type="KEGG" id="egr:104424925"/>
<feature type="domain" description="Protein kinase" evidence="9">
    <location>
        <begin position="139"/>
        <end position="423"/>
    </location>
</feature>
<dbReference type="OMA" id="MFNPHRE"/>
<comment type="similarity">
    <text evidence="1">Belongs to the protein kinase superfamily. CMGC Ser/Thr protein kinase family. CDC2/CDKX subfamily.</text>
</comment>